<feature type="compositionally biased region" description="Basic residues" evidence="1">
    <location>
        <begin position="393"/>
        <end position="424"/>
    </location>
</feature>
<dbReference type="EMBL" id="SWFT01000130">
    <property type="protein sequence ID" value="KAA8899047.1"/>
    <property type="molecule type" value="Genomic_DNA"/>
</dbReference>
<evidence type="ECO:0000256" key="1">
    <source>
        <dbReference type="SAM" id="MobiDB-lite"/>
    </source>
</evidence>
<keyword evidence="3" id="KW-1185">Reference proteome</keyword>
<comment type="caution">
    <text evidence="2">The sequence shown here is derived from an EMBL/GenBank/DDBJ whole genome shotgun (WGS) entry which is preliminary data.</text>
</comment>
<dbReference type="VEuPathDB" id="FungiDB:DIURU_004428"/>
<proteinExistence type="predicted"/>
<protein>
    <submittedName>
        <fullName evidence="2">Uncharacterized protein</fullName>
    </submittedName>
</protein>
<feature type="compositionally biased region" description="Basic and acidic residues" evidence="1">
    <location>
        <begin position="425"/>
        <end position="436"/>
    </location>
</feature>
<feature type="compositionally biased region" description="Polar residues" evidence="1">
    <location>
        <begin position="437"/>
        <end position="448"/>
    </location>
</feature>
<reference evidence="2 3" key="1">
    <citation type="submission" date="2019-07" db="EMBL/GenBank/DDBJ databases">
        <title>Genome assembly of two rare yeast pathogens: Diutina rugosa and Trichomonascus ciferrii.</title>
        <authorList>
            <person name="Mixao V."/>
            <person name="Saus E."/>
            <person name="Hansen A."/>
            <person name="Lass-Flor C."/>
            <person name="Gabaldon T."/>
        </authorList>
    </citation>
    <scope>NUCLEOTIDE SEQUENCE [LARGE SCALE GENOMIC DNA]</scope>
    <source>
        <strain evidence="2 3">CBS 613</strain>
    </source>
</reference>
<evidence type="ECO:0000313" key="3">
    <source>
        <dbReference type="Proteomes" id="UP000449547"/>
    </source>
</evidence>
<gene>
    <name evidence="2" type="ORF">DIURU_004428</name>
</gene>
<dbReference type="GeneID" id="54783079"/>
<dbReference type="AlphaFoldDB" id="A0A642UP23"/>
<feature type="compositionally biased region" description="Acidic residues" evidence="1">
    <location>
        <begin position="348"/>
        <end position="365"/>
    </location>
</feature>
<feature type="region of interest" description="Disordered" evidence="1">
    <location>
        <begin position="339"/>
        <end position="476"/>
    </location>
</feature>
<accession>A0A642UP23</accession>
<organism evidence="2 3">
    <name type="scientific">Diutina rugosa</name>
    <name type="common">Yeast</name>
    <name type="synonym">Candida rugosa</name>
    <dbReference type="NCBI Taxonomy" id="5481"/>
    <lineage>
        <taxon>Eukaryota</taxon>
        <taxon>Fungi</taxon>
        <taxon>Dikarya</taxon>
        <taxon>Ascomycota</taxon>
        <taxon>Saccharomycotina</taxon>
        <taxon>Pichiomycetes</taxon>
        <taxon>Debaryomycetaceae</taxon>
        <taxon>Diutina</taxon>
    </lineage>
</organism>
<dbReference type="Proteomes" id="UP000449547">
    <property type="component" value="Unassembled WGS sequence"/>
</dbReference>
<dbReference type="RefSeq" id="XP_034010724.1">
    <property type="nucleotide sequence ID" value="XM_034157300.1"/>
</dbReference>
<name>A0A642UP23_DIURU</name>
<evidence type="ECO:0000313" key="2">
    <source>
        <dbReference type="EMBL" id="KAA8899047.1"/>
    </source>
</evidence>
<sequence>MTGFLTEYDRFQLRKVQVPDNIKVPRIAPRSVEWFAALERQLADEATDADRRSKLNEFFPINRKLDFRQNLLMIKRRSLQVGNPLRALESWEKFYWNGNRDPDDFRLKTINHAVRCLVAGEYDRHLFVHIAKKSLGDKYIVVRIKPLDELFEVFDEVEAVYDAWARIRSGLRYSRVKVLRRHYNRVYTYGKALGVLRSAAREEARDLYRSVLKDDLRMRKEESAARAQVKRQLQQEVPQELAEEEQVMRELAELGEDEDYDEDDVIDDYEVVEIDDEEEIVIEEEEGDEDVVYEFKQEVNVKLKEDIVVEEILDDDDEDIVMNDVDAANEKEINQAIDAALEKPTITGDDDYAEEDFNDDVESDDSLANVSTRPESYIKRPKQQPSSEAKKEKKEKKQPKVKKEFKVKKDKKEKKEPKSKKEKKEKKEPKVKKETKNQSNNSTGQSRIPANLKMDLVGMEDETVDLTSPRRTRRHR</sequence>